<evidence type="ECO:0000256" key="1">
    <source>
        <dbReference type="SAM" id="MobiDB-lite"/>
    </source>
</evidence>
<accession>A0A4C1YHT7</accession>
<dbReference type="OrthoDB" id="7487292at2759"/>
<protein>
    <submittedName>
        <fullName evidence="2">Uncharacterized protein</fullName>
    </submittedName>
</protein>
<gene>
    <name evidence="2" type="ORF">EVAR_55351_1</name>
</gene>
<feature type="compositionally biased region" description="Basic and acidic residues" evidence="1">
    <location>
        <begin position="40"/>
        <end position="53"/>
    </location>
</feature>
<feature type="region of interest" description="Disordered" evidence="1">
    <location>
        <begin position="1"/>
        <end position="20"/>
    </location>
</feature>
<dbReference type="Proteomes" id="UP000299102">
    <property type="component" value="Unassembled WGS sequence"/>
</dbReference>
<reference evidence="2 3" key="1">
    <citation type="journal article" date="2019" name="Commun. Biol.">
        <title>The bagworm genome reveals a unique fibroin gene that provides high tensile strength.</title>
        <authorList>
            <person name="Kono N."/>
            <person name="Nakamura H."/>
            <person name="Ohtoshi R."/>
            <person name="Tomita M."/>
            <person name="Numata K."/>
            <person name="Arakawa K."/>
        </authorList>
    </citation>
    <scope>NUCLEOTIDE SEQUENCE [LARGE SCALE GENOMIC DNA]</scope>
</reference>
<organism evidence="2 3">
    <name type="scientific">Eumeta variegata</name>
    <name type="common">Bagworm moth</name>
    <name type="synonym">Eumeta japonica</name>
    <dbReference type="NCBI Taxonomy" id="151549"/>
    <lineage>
        <taxon>Eukaryota</taxon>
        <taxon>Metazoa</taxon>
        <taxon>Ecdysozoa</taxon>
        <taxon>Arthropoda</taxon>
        <taxon>Hexapoda</taxon>
        <taxon>Insecta</taxon>
        <taxon>Pterygota</taxon>
        <taxon>Neoptera</taxon>
        <taxon>Endopterygota</taxon>
        <taxon>Lepidoptera</taxon>
        <taxon>Glossata</taxon>
        <taxon>Ditrysia</taxon>
        <taxon>Tineoidea</taxon>
        <taxon>Psychidae</taxon>
        <taxon>Oiketicinae</taxon>
        <taxon>Eumeta</taxon>
    </lineage>
</organism>
<feature type="region of interest" description="Disordered" evidence="1">
    <location>
        <begin position="38"/>
        <end position="60"/>
    </location>
</feature>
<sequence>MQPNESIQEEQQQIAVQPQEIHQLSTCSPTEVMDNFYNIENHEGDKGDEKEGSDSPDFLEANGSRVSAFERLGPISQPKKPKLTINLLFSKDQPVREVVDETKQEIKEVSPERYIPVHERRELLLSIDEMVIKYLPLWPWKKQHFTKLIARLRERKDIIYFLYSMPERQKLNP</sequence>
<keyword evidence="3" id="KW-1185">Reference proteome</keyword>
<name>A0A4C1YHT7_EUMVA</name>
<comment type="caution">
    <text evidence="2">The sequence shown here is derived from an EMBL/GenBank/DDBJ whole genome shotgun (WGS) entry which is preliminary data.</text>
</comment>
<evidence type="ECO:0000313" key="2">
    <source>
        <dbReference type="EMBL" id="GBP74853.1"/>
    </source>
</evidence>
<proteinExistence type="predicted"/>
<dbReference type="EMBL" id="BGZK01001225">
    <property type="protein sequence ID" value="GBP74853.1"/>
    <property type="molecule type" value="Genomic_DNA"/>
</dbReference>
<dbReference type="AlphaFoldDB" id="A0A4C1YHT7"/>
<evidence type="ECO:0000313" key="3">
    <source>
        <dbReference type="Proteomes" id="UP000299102"/>
    </source>
</evidence>